<dbReference type="GO" id="GO:0000976">
    <property type="term" value="F:transcription cis-regulatory region binding"/>
    <property type="evidence" value="ECO:0007669"/>
    <property type="project" value="TreeGrafter"/>
</dbReference>
<keyword evidence="7" id="KW-1185">Reference proteome</keyword>
<dbReference type="GO" id="GO:0003700">
    <property type="term" value="F:DNA-binding transcription factor activity"/>
    <property type="evidence" value="ECO:0007669"/>
    <property type="project" value="TreeGrafter"/>
</dbReference>
<dbReference type="RefSeq" id="WP_196150736.1">
    <property type="nucleotide sequence ID" value="NZ_JADMLG010000007.1"/>
</dbReference>
<dbReference type="Gene3D" id="1.10.357.10">
    <property type="entry name" value="Tetracycline Repressor, domain 2"/>
    <property type="match status" value="1"/>
</dbReference>
<dbReference type="Gene3D" id="1.10.10.60">
    <property type="entry name" value="Homeodomain-like"/>
    <property type="match status" value="1"/>
</dbReference>
<name>A0A931IE53_9NOCA</name>
<proteinExistence type="predicted"/>
<feature type="DNA-binding region" description="H-T-H motif" evidence="4">
    <location>
        <begin position="39"/>
        <end position="58"/>
    </location>
</feature>
<dbReference type="InterPro" id="IPR050109">
    <property type="entry name" value="HTH-type_TetR-like_transc_reg"/>
</dbReference>
<comment type="caution">
    <text evidence="6">The sequence shown here is derived from an EMBL/GenBank/DDBJ whole genome shotgun (WGS) entry which is preliminary data.</text>
</comment>
<evidence type="ECO:0000256" key="1">
    <source>
        <dbReference type="ARBA" id="ARBA00023015"/>
    </source>
</evidence>
<dbReference type="PROSITE" id="PS50977">
    <property type="entry name" value="HTH_TETR_2"/>
    <property type="match status" value="1"/>
</dbReference>
<dbReference type="EMBL" id="JADMLG010000007">
    <property type="protein sequence ID" value="MBH0778442.1"/>
    <property type="molecule type" value="Genomic_DNA"/>
</dbReference>
<accession>A0A931IE53</accession>
<keyword evidence="2 4" id="KW-0238">DNA-binding</keyword>
<dbReference type="AlphaFoldDB" id="A0A931IE53"/>
<evidence type="ECO:0000256" key="3">
    <source>
        <dbReference type="ARBA" id="ARBA00023163"/>
    </source>
</evidence>
<dbReference type="Pfam" id="PF00440">
    <property type="entry name" value="TetR_N"/>
    <property type="match status" value="1"/>
</dbReference>
<dbReference type="PANTHER" id="PTHR30055:SF234">
    <property type="entry name" value="HTH-TYPE TRANSCRIPTIONAL REGULATOR BETI"/>
    <property type="match status" value="1"/>
</dbReference>
<dbReference type="InterPro" id="IPR036271">
    <property type="entry name" value="Tet_transcr_reg_TetR-rel_C_sf"/>
</dbReference>
<evidence type="ECO:0000256" key="2">
    <source>
        <dbReference type="ARBA" id="ARBA00023125"/>
    </source>
</evidence>
<feature type="domain" description="HTH tetR-type" evidence="5">
    <location>
        <begin position="16"/>
        <end position="76"/>
    </location>
</feature>
<dbReference type="SUPFAM" id="SSF46689">
    <property type="entry name" value="Homeodomain-like"/>
    <property type="match status" value="1"/>
</dbReference>
<dbReference type="Proteomes" id="UP000655751">
    <property type="component" value="Unassembled WGS sequence"/>
</dbReference>
<keyword evidence="1" id="KW-0805">Transcription regulation</keyword>
<dbReference type="SUPFAM" id="SSF48498">
    <property type="entry name" value="Tetracyclin repressor-like, C-terminal domain"/>
    <property type="match status" value="1"/>
</dbReference>
<protein>
    <submittedName>
        <fullName evidence="6">TetR/AcrR family transcriptional regulator</fullName>
    </submittedName>
</protein>
<sequence>MTKRKYDQAARADAAEQTRRRILDAVADQLREAPTRPVSLDKVAKAAGVSRSTIYVDFGSRAGLFDAFVAELTARTGVAELTAAVAADDPRAHLRGAIAAASAMMAGDLEIYRVLHAMDRLDPASAADAVRAMEENRRGGVTYVAERLHAAGALRADVSVDWAVDILWALTSFESLDLLLTGRGLGLDDAVERLTTTAERTLCRPETEPPTQP</sequence>
<organism evidence="6 7">
    <name type="scientific">Nocardia bovistercoris</name>
    <dbReference type="NCBI Taxonomy" id="2785916"/>
    <lineage>
        <taxon>Bacteria</taxon>
        <taxon>Bacillati</taxon>
        <taxon>Actinomycetota</taxon>
        <taxon>Actinomycetes</taxon>
        <taxon>Mycobacteriales</taxon>
        <taxon>Nocardiaceae</taxon>
        <taxon>Nocardia</taxon>
    </lineage>
</organism>
<dbReference type="PANTHER" id="PTHR30055">
    <property type="entry name" value="HTH-TYPE TRANSCRIPTIONAL REGULATOR RUTR"/>
    <property type="match status" value="1"/>
</dbReference>
<gene>
    <name evidence="6" type="ORF">IT779_19370</name>
</gene>
<evidence type="ECO:0000313" key="7">
    <source>
        <dbReference type="Proteomes" id="UP000655751"/>
    </source>
</evidence>
<evidence type="ECO:0000256" key="4">
    <source>
        <dbReference type="PROSITE-ProRule" id="PRU00335"/>
    </source>
</evidence>
<dbReference type="InterPro" id="IPR001647">
    <property type="entry name" value="HTH_TetR"/>
</dbReference>
<keyword evidence="3" id="KW-0804">Transcription</keyword>
<evidence type="ECO:0000259" key="5">
    <source>
        <dbReference type="PROSITE" id="PS50977"/>
    </source>
</evidence>
<evidence type="ECO:0000313" key="6">
    <source>
        <dbReference type="EMBL" id="MBH0778442.1"/>
    </source>
</evidence>
<reference evidence="6" key="1">
    <citation type="submission" date="2020-11" db="EMBL/GenBank/DDBJ databases">
        <title>Nocardia NEAU-351.nov., a novel actinomycete isolated from the cow dung.</title>
        <authorList>
            <person name="Zhang X."/>
        </authorList>
    </citation>
    <scope>NUCLEOTIDE SEQUENCE</scope>
    <source>
        <strain evidence="6">NEAU-351</strain>
    </source>
</reference>
<dbReference type="InterPro" id="IPR009057">
    <property type="entry name" value="Homeodomain-like_sf"/>
</dbReference>